<comment type="caution">
    <text evidence="2">The sequence shown here is derived from an EMBL/GenBank/DDBJ whole genome shotgun (WGS) entry which is preliminary data.</text>
</comment>
<dbReference type="EMBL" id="LSBH01000009">
    <property type="protein sequence ID" value="OAQ74675.1"/>
    <property type="molecule type" value="Genomic_DNA"/>
</dbReference>
<dbReference type="Proteomes" id="UP000078340">
    <property type="component" value="Unassembled WGS sequence"/>
</dbReference>
<sequence>MTAGVSPHLDTLRIAAGPRFSLTTARVTGPGQRAGQGRGDRMKKVPSSLRSLCDDTAFSVKRGGAHSWTARQGHLHERCWGAAQAAAAKQVARTTTTGSQTALGDVNPPPWNEYVLAPYDDKRGVY</sequence>
<accession>A0A179GA35</accession>
<evidence type="ECO:0000313" key="3">
    <source>
        <dbReference type="EMBL" id="OAQ82782.1"/>
    </source>
</evidence>
<name>A0A179GA35_PURLI</name>
<evidence type="ECO:0000313" key="4">
    <source>
        <dbReference type="Proteomes" id="UP000078240"/>
    </source>
</evidence>
<feature type="region of interest" description="Disordered" evidence="1">
    <location>
        <begin position="25"/>
        <end position="46"/>
    </location>
</feature>
<organism evidence="2 4">
    <name type="scientific">Purpureocillium lilacinum</name>
    <name type="common">Paecilomyces lilacinus</name>
    <dbReference type="NCBI Taxonomy" id="33203"/>
    <lineage>
        <taxon>Eukaryota</taxon>
        <taxon>Fungi</taxon>
        <taxon>Dikarya</taxon>
        <taxon>Ascomycota</taxon>
        <taxon>Pezizomycotina</taxon>
        <taxon>Sordariomycetes</taxon>
        <taxon>Hypocreomycetidae</taxon>
        <taxon>Hypocreales</taxon>
        <taxon>Ophiocordycipitaceae</taxon>
        <taxon>Purpureocillium</taxon>
    </lineage>
</organism>
<proteinExistence type="predicted"/>
<dbReference type="Proteomes" id="UP000078240">
    <property type="component" value="Unassembled WGS sequence"/>
</dbReference>
<protein>
    <submittedName>
        <fullName evidence="2">Uncharacterized protein</fullName>
    </submittedName>
</protein>
<reference evidence="2 4" key="1">
    <citation type="submission" date="2016-01" db="EMBL/GenBank/DDBJ databases">
        <title>Biosynthesis of antibiotic leucinostatins and their inhibition on Phytophthora in bio-control Purpureocillium lilacinum.</title>
        <authorList>
            <person name="Wang G."/>
            <person name="Liu Z."/>
            <person name="Lin R."/>
            <person name="Li E."/>
            <person name="Mao Z."/>
            <person name="Ling J."/>
            <person name="Yin W."/>
            <person name="Xie B."/>
        </authorList>
    </citation>
    <scope>NUCLEOTIDE SEQUENCE [LARGE SCALE GENOMIC DNA]</scope>
    <source>
        <strain evidence="2">PLBJ-1</strain>
        <strain evidence="3">PLFJ-1</strain>
    </source>
</reference>
<evidence type="ECO:0000256" key="1">
    <source>
        <dbReference type="SAM" id="MobiDB-lite"/>
    </source>
</evidence>
<dbReference type="EMBL" id="LSBI01000008">
    <property type="protein sequence ID" value="OAQ82782.1"/>
    <property type="molecule type" value="Genomic_DNA"/>
</dbReference>
<evidence type="ECO:0000313" key="2">
    <source>
        <dbReference type="EMBL" id="OAQ74675.1"/>
    </source>
</evidence>
<dbReference type="AlphaFoldDB" id="A0A179GA35"/>
<gene>
    <name evidence="2" type="ORF">VFPBJ_09970</name>
    <name evidence="3" type="ORF">VFPFJ_08585</name>
</gene>